<evidence type="ECO:0000313" key="1">
    <source>
        <dbReference type="EMBL" id="REH30699.1"/>
    </source>
</evidence>
<organism evidence="1 2">
    <name type="scientific">Kutzneria buriramensis</name>
    <dbReference type="NCBI Taxonomy" id="1045776"/>
    <lineage>
        <taxon>Bacteria</taxon>
        <taxon>Bacillati</taxon>
        <taxon>Actinomycetota</taxon>
        <taxon>Actinomycetes</taxon>
        <taxon>Pseudonocardiales</taxon>
        <taxon>Pseudonocardiaceae</taxon>
        <taxon>Kutzneria</taxon>
    </lineage>
</organism>
<comment type="caution">
    <text evidence="1">The sequence shown here is derived from an EMBL/GenBank/DDBJ whole genome shotgun (WGS) entry which is preliminary data.</text>
</comment>
<evidence type="ECO:0000313" key="2">
    <source>
        <dbReference type="Proteomes" id="UP000256269"/>
    </source>
</evidence>
<dbReference type="AlphaFoldDB" id="A0A3E0GVK8"/>
<dbReference type="Proteomes" id="UP000256269">
    <property type="component" value="Unassembled WGS sequence"/>
</dbReference>
<name>A0A3E0GVK8_9PSEU</name>
<proteinExistence type="predicted"/>
<dbReference type="EMBL" id="QUNO01000023">
    <property type="protein sequence ID" value="REH30699.1"/>
    <property type="molecule type" value="Genomic_DNA"/>
</dbReference>
<sequence length="43" mass="4994">MRQERMAARPSTVDLPKNMCLVRTLFGYCRCVRGKARLRSPQP</sequence>
<gene>
    <name evidence="1" type="ORF">BCF44_12357</name>
</gene>
<reference evidence="1 2" key="1">
    <citation type="submission" date="2018-08" db="EMBL/GenBank/DDBJ databases">
        <title>Genomic Encyclopedia of Archaeal and Bacterial Type Strains, Phase II (KMG-II): from individual species to whole genera.</title>
        <authorList>
            <person name="Goeker M."/>
        </authorList>
    </citation>
    <scope>NUCLEOTIDE SEQUENCE [LARGE SCALE GENOMIC DNA]</scope>
    <source>
        <strain evidence="1 2">DSM 45791</strain>
    </source>
</reference>
<keyword evidence="2" id="KW-1185">Reference proteome</keyword>
<protein>
    <submittedName>
        <fullName evidence="1">Uncharacterized protein</fullName>
    </submittedName>
</protein>
<accession>A0A3E0GVK8</accession>